<name>A0ACB8VLL2_9TELE</name>
<dbReference type="EMBL" id="CM041550">
    <property type="protein sequence ID" value="KAI3356555.1"/>
    <property type="molecule type" value="Genomic_DNA"/>
</dbReference>
<proteinExistence type="predicted"/>
<evidence type="ECO:0000313" key="2">
    <source>
        <dbReference type="Proteomes" id="UP000831701"/>
    </source>
</evidence>
<reference evidence="1" key="1">
    <citation type="submission" date="2022-04" db="EMBL/GenBank/DDBJ databases">
        <title>Jade perch genome.</title>
        <authorList>
            <person name="Chao B."/>
        </authorList>
    </citation>
    <scope>NUCLEOTIDE SEQUENCE</scope>
    <source>
        <strain evidence="1">CB-2022</strain>
    </source>
</reference>
<sequence length="784" mass="89675">MIHNALCYGSIGLSGFPSVLLFRLVTLLVFLLQMSQWQELLRLDPALQGQVSQLYEKRFPREIRHCLCILIESQDWDSAAVDENKASTCFYTLLVYLEEQWNLSMQENSILQGPDFSGMKNYLLRHFQDNPLNLAKILSDCLREESKILASSSKAQGCDSSAMEQKWRELDNKVNELQRQSLEVKKEIKSLEALNEKLDFIQKTWQSQVEHWIGLAQSSVVEEECLKRANFITQTKQMALQQIVNILTLAEQIVLTITDVELPEWKRRQQLACIGSPADTSLDHLQKWFSMVADVLLRVREQLQKLQDQNEKYSSTDVSTLSAPMAEIEKFALCLLTKLLSNALVVEKQPVMSSLPQRPLILKTGVRFTVTLRFLANLPEFKCLLKVKPVFDKDVDEAKTVKGFRQFDINWADSKVLDMDTPDGGLVAEFGHMSLKERKAKGKGTNESLLLLKPSLFLLHQSRLGVTEELHIIKFATGLQHAGLKCDIEASSLPVVVISSTNQVPSAWASVMWCNTLPTSEPRNLLLFEDPPPLTWQQLSKVLSWQFLTIGQRELDKNQLSTLRDKIVDDPNGLVHWNKFSKNDGVWIWIDGILDLIKKHLVDLWRDGSIMGFVSRKKTQVLLEKKQTGTFLLRFSETNRDGAITFSWVEHSNGETRVHAVEPYSKQELAAISLPDIIYQYSLRAQKNMTRHPLLYLYPDIHKDKAFGRYYTGIVSCLTFPPRPNDFIYQMLKCQHTKKDVDGYVNRRLVCFSDTPPPSPHRETDVKGVMDMETDTSWWAGGVQ</sequence>
<protein>
    <submittedName>
        <fullName evidence="1">Uncharacterized protein</fullName>
    </submittedName>
</protein>
<organism evidence="1 2">
    <name type="scientific">Scortum barcoo</name>
    <name type="common">barcoo grunter</name>
    <dbReference type="NCBI Taxonomy" id="214431"/>
    <lineage>
        <taxon>Eukaryota</taxon>
        <taxon>Metazoa</taxon>
        <taxon>Chordata</taxon>
        <taxon>Craniata</taxon>
        <taxon>Vertebrata</taxon>
        <taxon>Euteleostomi</taxon>
        <taxon>Actinopterygii</taxon>
        <taxon>Neopterygii</taxon>
        <taxon>Teleostei</taxon>
        <taxon>Neoteleostei</taxon>
        <taxon>Acanthomorphata</taxon>
        <taxon>Eupercaria</taxon>
        <taxon>Centrarchiformes</taxon>
        <taxon>Terapontoidei</taxon>
        <taxon>Terapontidae</taxon>
        <taxon>Scortum</taxon>
    </lineage>
</organism>
<gene>
    <name evidence="1" type="ORF">L3Q82_017753</name>
</gene>
<comment type="caution">
    <text evidence="1">The sequence shown here is derived from an EMBL/GenBank/DDBJ whole genome shotgun (WGS) entry which is preliminary data.</text>
</comment>
<keyword evidence="2" id="KW-1185">Reference proteome</keyword>
<accession>A0ACB8VLL2</accession>
<evidence type="ECO:0000313" key="1">
    <source>
        <dbReference type="EMBL" id="KAI3356555.1"/>
    </source>
</evidence>
<dbReference type="Proteomes" id="UP000831701">
    <property type="component" value="Chromosome 20"/>
</dbReference>